<gene>
    <name evidence="3" type="ORF">GWI33_021901</name>
    <name evidence="2" type="ORF">GWI33_021902</name>
</gene>
<sequence>MDQGGASGKLPRPSTAYASLPVVSQNQNESKFQKLTQYFECLRNQEKTDQNPTAQTPDDQIGLDNRNSEHNCHSCDISNSSLKDVEKGAIEDELGAYINELRSRKI</sequence>
<accession>A0A834HUD1</accession>
<name>A0A834HUD1_RHYFE</name>
<proteinExistence type="predicted"/>
<dbReference type="OrthoDB" id="5950040at2759"/>
<keyword evidence="4" id="KW-1185">Reference proteome</keyword>
<organism evidence="2 4">
    <name type="scientific">Rhynchophorus ferrugineus</name>
    <name type="common">Red palm weevil</name>
    <name type="synonym">Curculio ferrugineus</name>
    <dbReference type="NCBI Taxonomy" id="354439"/>
    <lineage>
        <taxon>Eukaryota</taxon>
        <taxon>Metazoa</taxon>
        <taxon>Ecdysozoa</taxon>
        <taxon>Arthropoda</taxon>
        <taxon>Hexapoda</taxon>
        <taxon>Insecta</taxon>
        <taxon>Pterygota</taxon>
        <taxon>Neoptera</taxon>
        <taxon>Endopterygota</taxon>
        <taxon>Coleoptera</taxon>
        <taxon>Polyphaga</taxon>
        <taxon>Cucujiformia</taxon>
        <taxon>Curculionidae</taxon>
        <taxon>Dryophthorinae</taxon>
        <taxon>Rhynchophorus</taxon>
    </lineage>
</organism>
<dbReference type="EMBL" id="JAACXV010015496">
    <property type="protein sequence ID" value="KAF7264940.1"/>
    <property type="molecule type" value="Genomic_DNA"/>
</dbReference>
<feature type="region of interest" description="Disordered" evidence="1">
    <location>
        <begin position="43"/>
        <end position="69"/>
    </location>
</feature>
<dbReference type="AlphaFoldDB" id="A0A834HUD1"/>
<dbReference type="EMBL" id="JAACXV010015495">
    <property type="protein sequence ID" value="KAF7264941.1"/>
    <property type="molecule type" value="Genomic_DNA"/>
</dbReference>
<dbReference type="Proteomes" id="UP000625711">
    <property type="component" value="Unassembled WGS sequence"/>
</dbReference>
<evidence type="ECO:0000313" key="4">
    <source>
        <dbReference type="Proteomes" id="UP000625711"/>
    </source>
</evidence>
<evidence type="ECO:0000313" key="3">
    <source>
        <dbReference type="EMBL" id="KAF7264941.1"/>
    </source>
</evidence>
<comment type="caution">
    <text evidence="2">The sequence shown here is derived from an EMBL/GenBank/DDBJ whole genome shotgun (WGS) entry which is preliminary data.</text>
</comment>
<reference evidence="2" key="1">
    <citation type="submission" date="2020-08" db="EMBL/GenBank/DDBJ databases">
        <title>Genome sequencing and assembly of the red palm weevil Rhynchophorus ferrugineus.</title>
        <authorList>
            <person name="Dias G.B."/>
            <person name="Bergman C.M."/>
            <person name="Manee M."/>
        </authorList>
    </citation>
    <scope>NUCLEOTIDE SEQUENCE</scope>
    <source>
        <strain evidence="2">AA-2017</strain>
        <tissue evidence="2">Whole larva</tissue>
    </source>
</reference>
<evidence type="ECO:0000256" key="1">
    <source>
        <dbReference type="SAM" id="MobiDB-lite"/>
    </source>
</evidence>
<evidence type="ECO:0000313" key="2">
    <source>
        <dbReference type="EMBL" id="KAF7264940.1"/>
    </source>
</evidence>
<protein>
    <submittedName>
        <fullName evidence="2">Uncharacterized protein</fullName>
    </submittedName>
</protein>